<keyword evidence="3" id="KW-1185">Reference proteome</keyword>
<gene>
    <name evidence="2" type="ORF">NG895_16730</name>
</gene>
<evidence type="ECO:0000259" key="1">
    <source>
        <dbReference type="Pfam" id="PF13240"/>
    </source>
</evidence>
<accession>A0A9X2FFW1</accession>
<dbReference type="EMBL" id="JAMXLR010000056">
    <property type="protein sequence ID" value="MCO6045559.1"/>
    <property type="molecule type" value="Genomic_DNA"/>
</dbReference>
<dbReference type="AlphaFoldDB" id="A0A9X2FFW1"/>
<dbReference type="Proteomes" id="UP001155241">
    <property type="component" value="Unassembled WGS sequence"/>
</dbReference>
<feature type="domain" description="Zinc-ribbon" evidence="1">
    <location>
        <begin position="12"/>
        <end position="31"/>
    </location>
</feature>
<sequence length="72" mass="8434">MEDYTESTARHCFRCGDELPDGVRFCVACGTQNSNSESGPLAAANLEMKSHERRGFWQRVSYWGRFWWGIRW</sequence>
<dbReference type="Pfam" id="PF13240">
    <property type="entry name" value="Zn_Ribbon_1"/>
    <property type="match status" value="1"/>
</dbReference>
<evidence type="ECO:0000313" key="3">
    <source>
        <dbReference type="Proteomes" id="UP001155241"/>
    </source>
</evidence>
<evidence type="ECO:0000313" key="2">
    <source>
        <dbReference type="EMBL" id="MCO6045559.1"/>
    </source>
</evidence>
<protein>
    <submittedName>
        <fullName evidence="2">Zinc ribbon domain-containing protein</fullName>
    </submittedName>
</protein>
<comment type="caution">
    <text evidence="2">The sequence shown here is derived from an EMBL/GenBank/DDBJ whole genome shotgun (WGS) entry which is preliminary data.</text>
</comment>
<organism evidence="2 3">
    <name type="scientific">Aeoliella straminimaris</name>
    <dbReference type="NCBI Taxonomy" id="2954799"/>
    <lineage>
        <taxon>Bacteria</taxon>
        <taxon>Pseudomonadati</taxon>
        <taxon>Planctomycetota</taxon>
        <taxon>Planctomycetia</taxon>
        <taxon>Pirellulales</taxon>
        <taxon>Lacipirellulaceae</taxon>
        <taxon>Aeoliella</taxon>
    </lineage>
</organism>
<dbReference type="RefSeq" id="WP_252853675.1">
    <property type="nucleotide sequence ID" value="NZ_JAMXLR010000056.1"/>
</dbReference>
<reference evidence="2" key="1">
    <citation type="submission" date="2022-06" db="EMBL/GenBank/DDBJ databases">
        <title>Aeoliella straminimaris, a novel planctomycete from sediments.</title>
        <authorList>
            <person name="Vitorino I.R."/>
            <person name="Lage O.M."/>
        </authorList>
    </citation>
    <scope>NUCLEOTIDE SEQUENCE</scope>
    <source>
        <strain evidence="2">ICT_H6.2</strain>
    </source>
</reference>
<proteinExistence type="predicted"/>
<name>A0A9X2FFW1_9BACT</name>
<dbReference type="InterPro" id="IPR026870">
    <property type="entry name" value="Zinc_ribbon_dom"/>
</dbReference>